<name>A0A2T3YUF0_TRIA4</name>
<dbReference type="AlphaFoldDB" id="A0A2T3YUF0"/>
<keyword evidence="2" id="KW-1185">Reference proteome</keyword>
<dbReference type="EMBL" id="KZ679271">
    <property type="protein sequence ID" value="PTB36126.1"/>
    <property type="molecule type" value="Genomic_DNA"/>
</dbReference>
<evidence type="ECO:0000313" key="2">
    <source>
        <dbReference type="Proteomes" id="UP000240493"/>
    </source>
</evidence>
<evidence type="ECO:0000313" key="1">
    <source>
        <dbReference type="EMBL" id="PTB36126.1"/>
    </source>
</evidence>
<accession>A0A2T3YUF0</accession>
<organism evidence="1 2">
    <name type="scientific">Trichoderma asperellum (strain ATCC 204424 / CBS 433.97 / NBRC 101777)</name>
    <dbReference type="NCBI Taxonomy" id="1042311"/>
    <lineage>
        <taxon>Eukaryota</taxon>
        <taxon>Fungi</taxon>
        <taxon>Dikarya</taxon>
        <taxon>Ascomycota</taxon>
        <taxon>Pezizomycotina</taxon>
        <taxon>Sordariomycetes</taxon>
        <taxon>Hypocreomycetidae</taxon>
        <taxon>Hypocreales</taxon>
        <taxon>Hypocreaceae</taxon>
        <taxon>Trichoderma</taxon>
    </lineage>
</organism>
<reference evidence="1 2" key="1">
    <citation type="submission" date="2016-07" db="EMBL/GenBank/DDBJ databases">
        <title>Multiple horizontal gene transfer events from other fungi enriched the ability of initially mycotrophic Trichoderma (Ascomycota) to feed on dead plant biomass.</title>
        <authorList>
            <consortium name="DOE Joint Genome Institute"/>
            <person name="Aerts A."/>
            <person name="Atanasova L."/>
            <person name="Chenthamara K."/>
            <person name="Zhang J."/>
            <person name="Grujic M."/>
            <person name="Henrissat B."/>
            <person name="Kuo A."/>
            <person name="Salamov A."/>
            <person name="Lipzen A."/>
            <person name="Labutti K."/>
            <person name="Barry K."/>
            <person name="Miao Y."/>
            <person name="Rahimi M.J."/>
            <person name="Shen Q."/>
            <person name="Grigoriev I.V."/>
            <person name="Kubicek C.P."/>
            <person name="Druzhinina I.S."/>
        </authorList>
    </citation>
    <scope>NUCLEOTIDE SEQUENCE [LARGE SCALE GENOMIC DNA]</scope>
    <source>
        <strain evidence="1 2">CBS 433.97</strain>
    </source>
</reference>
<dbReference type="Proteomes" id="UP000240493">
    <property type="component" value="Unassembled WGS sequence"/>
</dbReference>
<sequence>MCKLSEYPCTTHSLYYKDANSILSQPVKGCYTWHKQGDGWFAQFAVHFFVPKTAKLPTEEIAALFGDTVVVYLRVNGSDPIDGNGTDAERNSIHKLYSLEPICLDL</sequence>
<gene>
    <name evidence="1" type="ORF">M441DRAFT_62142</name>
</gene>
<protein>
    <submittedName>
        <fullName evidence="1">Uncharacterized protein</fullName>
    </submittedName>
</protein>
<proteinExistence type="predicted"/>